<organism evidence="3 4">
    <name type="scientific">Cocleimonas flava</name>
    <dbReference type="NCBI Taxonomy" id="634765"/>
    <lineage>
        <taxon>Bacteria</taxon>
        <taxon>Pseudomonadati</taxon>
        <taxon>Pseudomonadota</taxon>
        <taxon>Gammaproteobacteria</taxon>
        <taxon>Thiotrichales</taxon>
        <taxon>Thiotrichaceae</taxon>
        <taxon>Cocleimonas</taxon>
    </lineage>
</organism>
<dbReference type="SUPFAM" id="SSF53850">
    <property type="entry name" value="Periplasmic binding protein-like II"/>
    <property type="match status" value="1"/>
</dbReference>
<dbReference type="EMBL" id="SMFQ01000004">
    <property type="protein sequence ID" value="TCJ85038.1"/>
    <property type="molecule type" value="Genomic_DNA"/>
</dbReference>
<evidence type="ECO:0000313" key="3">
    <source>
        <dbReference type="EMBL" id="TCJ85038.1"/>
    </source>
</evidence>
<name>A0A4R1F0L9_9GAMM</name>
<feature type="region of interest" description="Disordered" evidence="1">
    <location>
        <begin position="32"/>
        <end position="60"/>
    </location>
</feature>
<gene>
    <name evidence="3" type="ORF">EV695_3003</name>
</gene>
<sequence length="276" mass="31245">MHKLQQLFIAAIFAISTMASISIASQHVHPSVSQAEPQVQNDSTPVNDSTPDNDSLDSGNKIVISQPDLDSSLFIETARRILKVAYSRIGKEVEFELFPPERSLVFANSGVTGGELVRMTGLQSEYHNLIKIPISIVSNEIYAYTKKQDFVVEGWESLKPYKIDFIFGNKFAEQKSKGFNSARVKTSYQGLRKLSADRSDFFIGVYGVRCIANKFKFNDIKALTPILDNFQMYHYLHKRNESIAEQLKLELLKMQRSGEMESIQKEAKKAFLSQCQ</sequence>
<comment type="caution">
    <text evidence="3">The sequence shown here is derived from an EMBL/GenBank/DDBJ whole genome shotgun (WGS) entry which is preliminary data.</text>
</comment>
<keyword evidence="4" id="KW-1185">Reference proteome</keyword>
<feature type="signal peptide" evidence="2">
    <location>
        <begin position="1"/>
        <end position="24"/>
    </location>
</feature>
<keyword evidence="2" id="KW-0732">Signal</keyword>
<dbReference type="OrthoDB" id="6838256at2"/>
<evidence type="ECO:0000256" key="1">
    <source>
        <dbReference type="SAM" id="MobiDB-lite"/>
    </source>
</evidence>
<evidence type="ECO:0000256" key="2">
    <source>
        <dbReference type="SAM" id="SignalP"/>
    </source>
</evidence>
<reference evidence="3 4" key="1">
    <citation type="submission" date="2019-03" db="EMBL/GenBank/DDBJ databases">
        <title>Genomic Encyclopedia of Type Strains, Phase IV (KMG-IV): sequencing the most valuable type-strain genomes for metagenomic binning, comparative biology and taxonomic classification.</title>
        <authorList>
            <person name="Goeker M."/>
        </authorList>
    </citation>
    <scope>NUCLEOTIDE SEQUENCE [LARGE SCALE GENOMIC DNA]</scope>
    <source>
        <strain evidence="3 4">DSM 24830</strain>
    </source>
</reference>
<protein>
    <recommendedName>
        <fullName evidence="5">Solute-binding protein family 3/N-terminal domain-containing protein</fullName>
    </recommendedName>
</protein>
<accession>A0A4R1F0L9</accession>
<feature type="chain" id="PRO_5020960090" description="Solute-binding protein family 3/N-terminal domain-containing protein" evidence="2">
    <location>
        <begin position="25"/>
        <end position="276"/>
    </location>
</feature>
<feature type="compositionally biased region" description="Polar residues" evidence="1">
    <location>
        <begin position="32"/>
        <end position="58"/>
    </location>
</feature>
<evidence type="ECO:0000313" key="4">
    <source>
        <dbReference type="Proteomes" id="UP000294887"/>
    </source>
</evidence>
<proteinExistence type="predicted"/>
<evidence type="ECO:0008006" key="5">
    <source>
        <dbReference type="Google" id="ProtNLM"/>
    </source>
</evidence>
<dbReference type="AlphaFoldDB" id="A0A4R1F0L9"/>
<dbReference type="Proteomes" id="UP000294887">
    <property type="component" value="Unassembled WGS sequence"/>
</dbReference>
<dbReference type="RefSeq" id="WP_131906753.1">
    <property type="nucleotide sequence ID" value="NZ_BAAAFU010000001.1"/>
</dbReference>